<evidence type="ECO:0000313" key="2">
    <source>
        <dbReference type="EMBL" id="KKM96952.1"/>
    </source>
</evidence>
<accession>A0A0F9PUT8</accession>
<name>A0A0F9PUT8_9ZZZZ</name>
<feature type="region of interest" description="Disordered" evidence="1">
    <location>
        <begin position="222"/>
        <end position="248"/>
    </location>
</feature>
<organism evidence="2">
    <name type="scientific">marine sediment metagenome</name>
    <dbReference type="NCBI Taxonomy" id="412755"/>
    <lineage>
        <taxon>unclassified sequences</taxon>
        <taxon>metagenomes</taxon>
        <taxon>ecological metagenomes</taxon>
    </lineage>
</organism>
<reference evidence="2" key="1">
    <citation type="journal article" date="2015" name="Nature">
        <title>Complex archaea that bridge the gap between prokaryotes and eukaryotes.</title>
        <authorList>
            <person name="Spang A."/>
            <person name="Saw J.H."/>
            <person name="Jorgensen S.L."/>
            <person name="Zaremba-Niedzwiedzka K."/>
            <person name="Martijn J."/>
            <person name="Lind A.E."/>
            <person name="van Eijk R."/>
            <person name="Schleper C."/>
            <person name="Guy L."/>
            <person name="Ettema T.J."/>
        </authorList>
    </citation>
    <scope>NUCLEOTIDE SEQUENCE</scope>
</reference>
<gene>
    <name evidence="2" type="ORF">LCGC14_1172980</name>
</gene>
<evidence type="ECO:0000256" key="1">
    <source>
        <dbReference type="SAM" id="MobiDB-lite"/>
    </source>
</evidence>
<sequence>MPEAFNPDMPRRGKRSKYEKHMYYRKPDRGSEANWITVKGRKHGKQDRLEDYKGFTPLKQFGELIDGHTNQWESIFLQEGGPEAFPVDQVLTLRWYNPADLPTDCSYGNDDDPPCPYMMKLKEEGVKFPQLEGHKVVELFCPECDRAPFGVVNGVGGIGPLARHLSTMHDWDADRMAKYGEKVGIDFDEAYSSERQSKTWEFGGAESPSVRADFSCECGWAPNSEKDVPPQKQLRGHQLGAHKEPVTA</sequence>
<proteinExistence type="predicted"/>
<dbReference type="EMBL" id="LAZR01005812">
    <property type="protein sequence ID" value="KKM96952.1"/>
    <property type="molecule type" value="Genomic_DNA"/>
</dbReference>
<comment type="caution">
    <text evidence="2">The sequence shown here is derived from an EMBL/GenBank/DDBJ whole genome shotgun (WGS) entry which is preliminary data.</text>
</comment>
<dbReference type="AlphaFoldDB" id="A0A0F9PUT8"/>
<protein>
    <submittedName>
        <fullName evidence="2">Uncharacterized protein</fullName>
    </submittedName>
</protein>